<accession>A0A6V7QT60</accession>
<feature type="region of interest" description="Disordered" evidence="1">
    <location>
        <begin position="1"/>
        <end position="104"/>
    </location>
</feature>
<proteinExistence type="predicted"/>
<organism evidence="2">
    <name type="scientific">Ananas comosus var. bracteatus</name>
    <name type="common">red pineapple</name>
    <dbReference type="NCBI Taxonomy" id="296719"/>
    <lineage>
        <taxon>Eukaryota</taxon>
        <taxon>Viridiplantae</taxon>
        <taxon>Streptophyta</taxon>
        <taxon>Embryophyta</taxon>
        <taxon>Tracheophyta</taxon>
        <taxon>Spermatophyta</taxon>
        <taxon>Magnoliopsida</taxon>
        <taxon>Liliopsida</taxon>
        <taxon>Poales</taxon>
        <taxon>Bromeliaceae</taxon>
        <taxon>Bromelioideae</taxon>
        <taxon>Ananas</taxon>
    </lineage>
</organism>
<evidence type="ECO:0000256" key="1">
    <source>
        <dbReference type="SAM" id="MobiDB-lite"/>
    </source>
</evidence>
<sequence length="104" mass="11807">MVGNRADRTVAVMCTSRSPLPPRKGSRKRQDPCQVGARQQARPRETHRSCRSPTDLARSNGFANPQALGKPRVWSAGDEGRERTRGRERWRERNRLQGRGSSVR</sequence>
<dbReference type="EMBL" id="CAJEUB010000015">
    <property type="protein sequence ID" value="CAD1846404.1"/>
    <property type="molecule type" value="Genomic_DNA"/>
</dbReference>
<reference evidence="2" key="1">
    <citation type="submission" date="2020-07" db="EMBL/GenBank/DDBJ databases">
        <authorList>
            <person name="Lin J."/>
        </authorList>
    </citation>
    <scope>NUCLEOTIDE SEQUENCE</scope>
</reference>
<name>A0A6V7QT60_ANACO</name>
<evidence type="ECO:0000313" key="2">
    <source>
        <dbReference type="EMBL" id="CAD1846404.1"/>
    </source>
</evidence>
<feature type="compositionally biased region" description="Basic and acidic residues" evidence="1">
    <location>
        <begin position="78"/>
        <end position="95"/>
    </location>
</feature>
<protein>
    <submittedName>
        <fullName evidence="2">Uncharacterized protein</fullName>
    </submittedName>
</protein>
<dbReference type="AlphaFoldDB" id="A0A6V7QT60"/>
<gene>
    <name evidence="2" type="ORF">CB5_LOCUS29615</name>
</gene>